<protein>
    <submittedName>
        <fullName evidence="1">Uncharacterized protein</fullName>
    </submittedName>
</protein>
<reference evidence="1" key="1">
    <citation type="submission" date="2022-09" db="EMBL/GenBank/DDBJ databases">
        <title>Fusarium specimens isolated from Avocado Roots.</title>
        <authorList>
            <person name="Stajich J."/>
            <person name="Roper C."/>
            <person name="Heimlech-Rivalta G."/>
        </authorList>
    </citation>
    <scope>NUCLEOTIDE SEQUENCE</scope>
    <source>
        <strain evidence="1">A02</strain>
    </source>
</reference>
<sequence length="116" mass="13296">MDSDITAIEFRETSPLTAENVCRIGDDDRAERVSSWVLAHAKGPGPFVHSSFLPLLCENDGTSPTYSDREFIIQDDDSQYSHGEGDDELSEPLEEWEIQELFYEVVEHNAWTLMWE</sequence>
<accession>A0A9W8UYD5</accession>
<organism evidence="1 2">
    <name type="scientific">Fusarium falciforme</name>
    <dbReference type="NCBI Taxonomy" id="195108"/>
    <lineage>
        <taxon>Eukaryota</taxon>
        <taxon>Fungi</taxon>
        <taxon>Dikarya</taxon>
        <taxon>Ascomycota</taxon>
        <taxon>Pezizomycotina</taxon>
        <taxon>Sordariomycetes</taxon>
        <taxon>Hypocreomycetidae</taxon>
        <taxon>Hypocreales</taxon>
        <taxon>Nectriaceae</taxon>
        <taxon>Fusarium</taxon>
        <taxon>Fusarium solani species complex</taxon>
    </lineage>
</organism>
<comment type="caution">
    <text evidence="1">The sequence shown here is derived from an EMBL/GenBank/DDBJ whole genome shotgun (WGS) entry which is preliminary data.</text>
</comment>
<dbReference type="EMBL" id="JAOQAV010000036">
    <property type="protein sequence ID" value="KAJ4182161.1"/>
    <property type="molecule type" value="Genomic_DNA"/>
</dbReference>
<gene>
    <name evidence="1" type="ORF">NW755_010544</name>
</gene>
<proteinExistence type="predicted"/>
<evidence type="ECO:0000313" key="2">
    <source>
        <dbReference type="Proteomes" id="UP001152087"/>
    </source>
</evidence>
<dbReference type="AlphaFoldDB" id="A0A9W8UYD5"/>
<dbReference type="Proteomes" id="UP001152087">
    <property type="component" value="Unassembled WGS sequence"/>
</dbReference>
<name>A0A9W8UYD5_9HYPO</name>
<evidence type="ECO:0000313" key="1">
    <source>
        <dbReference type="EMBL" id="KAJ4182161.1"/>
    </source>
</evidence>
<keyword evidence="2" id="KW-1185">Reference proteome</keyword>